<feature type="domain" description="Glycosyl transferase family 28 C-terminal" evidence="12">
    <location>
        <begin position="191"/>
        <end position="358"/>
    </location>
</feature>
<evidence type="ECO:0000313" key="14">
    <source>
        <dbReference type="Proteomes" id="UP000051296"/>
    </source>
</evidence>
<evidence type="ECO:0000256" key="7">
    <source>
        <dbReference type="ARBA" id="ARBA00023136"/>
    </source>
</evidence>
<dbReference type="InParanoid" id="A0A0R2G351"/>
<keyword evidence="7 10" id="KW-0472">Membrane</keyword>
<evidence type="ECO:0000256" key="10">
    <source>
        <dbReference type="HAMAP-Rule" id="MF_00033"/>
    </source>
</evidence>
<comment type="catalytic activity">
    <reaction evidence="10">
        <text>Mur2Ac(oyl-L-Ala-gamma-D-Glu-L-Lys-D-Ala-D-Ala)-di-trans,octa-cis-undecaprenyl diphosphate + UDP-N-acetyl-alpha-D-glucosamine = beta-D-GlcNAc-(1-&gt;4)-Mur2Ac(oyl-L-Ala-gamma-D-Glu-L-Lys-D-Ala-D-Ala)-di-trans,octa-cis-undecaprenyl diphosphate + UDP + H(+)</text>
        <dbReference type="Rhea" id="RHEA:23192"/>
        <dbReference type="ChEBI" id="CHEBI:15378"/>
        <dbReference type="ChEBI" id="CHEBI:57705"/>
        <dbReference type="ChEBI" id="CHEBI:58223"/>
        <dbReference type="ChEBI" id="CHEBI:60032"/>
        <dbReference type="ChEBI" id="CHEBI:60033"/>
        <dbReference type="EC" id="2.4.1.227"/>
    </reaction>
</comment>
<evidence type="ECO:0000256" key="3">
    <source>
        <dbReference type="ARBA" id="ARBA00022676"/>
    </source>
</evidence>
<feature type="binding site" evidence="10">
    <location>
        <position position="300"/>
    </location>
    <ligand>
        <name>UDP-N-acetyl-alpha-D-glucosamine</name>
        <dbReference type="ChEBI" id="CHEBI:57705"/>
    </ligand>
</feature>
<dbReference type="Gene3D" id="3.40.50.2000">
    <property type="entry name" value="Glycogen Phosphorylase B"/>
    <property type="match status" value="2"/>
</dbReference>
<evidence type="ECO:0000256" key="9">
    <source>
        <dbReference type="ARBA" id="ARBA00023316"/>
    </source>
</evidence>
<feature type="binding site" evidence="10">
    <location>
        <position position="255"/>
    </location>
    <ligand>
        <name>UDP-N-acetyl-alpha-D-glucosamine</name>
        <dbReference type="ChEBI" id="CHEBI:57705"/>
    </ligand>
</feature>
<accession>A0A0R2G351</accession>
<evidence type="ECO:0000256" key="1">
    <source>
        <dbReference type="ARBA" id="ARBA00022475"/>
    </source>
</evidence>
<dbReference type="PATRIC" id="fig|1123500.6.peg.1014"/>
<keyword evidence="1 10" id="KW-1003">Cell membrane</keyword>
<dbReference type="NCBIfam" id="TIGR01133">
    <property type="entry name" value="murG"/>
    <property type="match status" value="1"/>
</dbReference>
<dbReference type="PANTHER" id="PTHR21015:SF22">
    <property type="entry name" value="GLYCOSYLTRANSFERASE"/>
    <property type="match status" value="1"/>
</dbReference>
<sequence>MTDMRIVFSGGGTGGHIYPALATIKQLKATEPATDVLYIGGERGLEKQIVPAANIPFKALAVQGFKRSLSLDNVKTVYLFLTATHQAKRLLKAFKPDVVVGTGGYVSGPVLYAAQLLHIPTVIHEQNSVVGVTNKFLARHADKVGVAFAAAKSAFKPAQAVLVGNPRASEVAHSQAEFDWANYHFSKDIPTVLIFGGSQGALKLNQAMVEAMPQFNQVTYQVLFATGTKRFADVQAALTKQGLNLAKTIQVVPYIEDMPALMPAVDLVVGRAGATSIAEQTALGKPMVLIPSPYVTNDHQTKNARSLVNAGAATMITEDELTGNSLFKAIDEIMQNVPKRQLMAEEAKKLGQPDAVNQFIDLIKLVANK</sequence>
<dbReference type="eggNOG" id="COG0707">
    <property type="taxonomic scope" value="Bacteria"/>
</dbReference>
<dbReference type="SUPFAM" id="SSF53756">
    <property type="entry name" value="UDP-Glycosyltransferase/glycogen phosphorylase"/>
    <property type="match status" value="1"/>
</dbReference>
<evidence type="ECO:0000256" key="4">
    <source>
        <dbReference type="ARBA" id="ARBA00022679"/>
    </source>
</evidence>
<keyword evidence="8 10" id="KW-0131">Cell cycle</keyword>
<comment type="pathway">
    <text evidence="10">Cell wall biogenesis; peptidoglycan biosynthesis.</text>
</comment>
<evidence type="ECO:0000259" key="11">
    <source>
        <dbReference type="Pfam" id="PF03033"/>
    </source>
</evidence>
<comment type="similarity">
    <text evidence="10">Belongs to the glycosyltransferase 28 family. MurG subfamily.</text>
</comment>
<feature type="binding site" evidence="10">
    <location>
        <position position="127"/>
    </location>
    <ligand>
        <name>UDP-N-acetyl-alpha-D-glucosamine</name>
        <dbReference type="ChEBI" id="CHEBI:57705"/>
    </ligand>
</feature>
<evidence type="ECO:0000256" key="6">
    <source>
        <dbReference type="ARBA" id="ARBA00022984"/>
    </source>
</evidence>
<comment type="subcellular location">
    <subcellularLocation>
        <location evidence="10">Cell membrane</location>
        <topology evidence="10">Peripheral membrane protein</topology>
        <orientation evidence="10">Cytoplasmic side</orientation>
    </subcellularLocation>
</comment>
<dbReference type="Pfam" id="PF04101">
    <property type="entry name" value="Glyco_tran_28_C"/>
    <property type="match status" value="1"/>
</dbReference>
<dbReference type="GO" id="GO:0005886">
    <property type="term" value="C:plasma membrane"/>
    <property type="evidence" value="ECO:0007669"/>
    <property type="project" value="UniProtKB-SubCell"/>
</dbReference>
<name>A0A0R2G351_9LACO</name>
<dbReference type="GO" id="GO:0008360">
    <property type="term" value="P:regulation of cell shape"/>
    <property type="evidence" value="ECO:0007669"/>
    <property type="project" value="UniProtKB-KW"/>
</dbReference>
<dbReference type="InterPro" id="IPR004276">
    <property type="entry name" value="GlycoTrans_28_N"/>
</dbReference>
<dbReference type="FunCoup" id="A0A0R2G351">
    <property type="interactions" value="233"/>
</dbReference>
<dbReference type="Proteomes" id="UP000051296">
    <property type="component" value="Unassembled WGS sequence"/>
</dbReference>
<dbReference type="UniPathway" id="UPA00219"/>
<dbReference type="Pfam" id="PF03033">
    <property type="entry name" value="Glyco_transf_28"/>
    <property type="match status" value="1"/>
</dbReference>
<keyword evidence="9 10" id="KW-0961">Cell wall biogenesis/degradation</keyword>
<dbReference type="InterPro" id="IPR006009">
    <property type="entry name" value="GlcNAc_MurG"/>
</dbReference>
<keyword evidence="14" id="KW-1185">Reference proteome</keyword>
<evidence type="ECO:0000313" key="13">
    <source>
        <dbReference type="EMBL" id="KRN31754.1"/>
    </source>
</evidence>
<keyword evidence="4 10" id="KW-0808">Transferase</keyword>
<dbReference type="GO" id="GO:0071555">
    <property type="term" value="P:cell wall organization"/>
    <property type="evidence" value="ECO:0007669"/>
    <property type="project" value="UniProtKB-KW"/>
</dbReference>
<dbReference type="PANTHER" id="PTHR21015">
    <property type="entry name" value="UDP-N-ACETYLGLUCOSAMINE--N-ACETYLMURAMYL-(PENTAPEPTIDE) PYROPHOSPHORYL-UNDECAPRENOL N-ACETYLGLUCOSAMINE TRANSFERASE 1"/>
    <property type="match status" value="1"/>
</dbReference>
<dbReference type="EMBL" id="JQAX01000003">
    <property type="protein sequence ID" value="KRN31754.1"/>
    <property type="molecule type" value="Genomic_DNA"/>
</dbReference>
<organism evidence="13 14">
    <name type="scientific">Weissella halotolerans DSM 20190</name>
    <dbReference type="NCBI Taxonomy" id="1123500"/>
    <lineage>
        <taxon>Bacteria</taxon>
        <taxon>Bacillati</taxon>
        <taxon>Bacillota</taxon>
        <taxon>Bacilli</taxon>
        <taxon>Lactobacillales</taxon>
        <taxon>Lactobacillaceae</taxon>
        <taxon>Weissella</taxon>
    </lineage>
</organism>
<keyword evidence="6 10" id="KW-0573">Peptidoglycan synthesis</keyword>
<dbReference type="GO" id="GO:0051301">
    <property type="term" value="P:cell division"/>
    <property type="evidence" value="ECO:0007669"/>
    <property type="project" value="UniProtKB-KW"/>
</dbReference>
<keyword evidence="3 10" id="KW-0328">Glycosyltransferase</keyword>
<reference evidence="13 14" key="1">
    <citation type="journal article" date="2015" name="Genome Announc.">
        <title>Expanding the biotechnology potential of lactobacilli through comparative genomics of 213 strains and associated genera.</title>
        <authorList>
            <person name="Sun Z."/>
            <person name="Harris H.M."/>
            <person name="McCann A."/>
            <person name="Guo C."/>
            <person name="Argimon S."/>
            <person name="Zhang W."/>
            <person name="Yang X."/>
            <person name="Jeffery I.B."/>
            <person name="Cooney J.C."/>
            <person name="Kagawa T.F."/>
            <person name="Liu W."/>
            <person name="Song Y."/>
            <person name="Salvetti E."/>
            <person name="Wrobel A."/>
            <person name="Rasinkangas P."/>
            <person name="Parkhill J."/>
            <person name="Rea M.C."/>
            <person name="O'Sullivan O."/>
            <person name="Ritari J."/>
            <person name="Douillard F.P."/>
            <person name="Paul Ross R."/>
            <person name="Yang R."/>
            <person name="Briner A.E."/>
            <person name="Felis G.E."/>
            <person name="de Vos W.M."/>
            <person name="Barrangou R."/>
            <person name="Klaenhammer T.R."/>
            <person name="Caufield P.W."/>
            <person name="Cui Y."/>
            <person name="Zhang H."/>
            <person name="O'Toole P.W."/>
        </authorList>
    </citation>
    <scope>NUCLEOTIDE SEQUENCE [LARGE SCALE GENOMIC DNA]</scope>
    <source>
        <strain evidence="13 14">DSM 20190</strain>
    </source>
</reference>
<dbReference type="CDD" id="cd03785">
    <property type="entry name" value="GT28_MurG"/>
    <property type="match status" value="1"/>
</dbReference>
<evidence type="ECO:0000256" key="8">
    <source>
        <dbReference type="ARBA" id="ARBA00023306"/>
    </source>
</evidence>
<keyword evidence="2 10" id="KW-0132">Cell division</keyword>
<comment type="caution">
    <text evidence="13">The sequence shown here is derived from an EMBL/GenBank/DDBJ whole genome shotgun (WGS) entry which is preliminary data.</text>
</comment>
<dbReference type="GO" id="GO:0005975">
    <property type="term" value="P:carbohydrate metabolic process"/>
    <property type="evidence" value="ECO:0007669"/>
    <property type="project" value="InterPro"/>
</dbReference>
<evidence type="ECO:0000256" key="2">
    <source>
        <dbReference type="ARBA" id="ARBA00022618"/>
    </source>
</evidence>
<feature type="domain" description="Glycosyltransferase family 28 N-terminal" evidence="11">
    <location>
        <begin position="6"/>
        <end position="145"/>
    </location>
</feature>
<dbReference type="AlphaFoldDB" id="A0A0R2G351"/>
<dbReference type="STRING" id="1123500.GCA_000420365_00987"/>
<dbReference type="EC" id="2.4.1.227" evidence="10"/>
<dbReference type="InterPro" id="IPR007235">
    <property type="entry name" value="Glyco_trans_28_C"/>
</dbReference>
<feature type="binding site" evidence="10">
    <location>
        <begin position="13"/>
        <end position="15"/>
    </location>
    <ligand>
        <name>UDP-N-acetyl-alpha-D-glucosamine</name>
        <dbReference type="ChEBI" id="CHEBI:57705"/>
    </ligand>
</feature>
<dbReference type="GO" id="GO:0009252">
    <property type="term" value="P:peptidoglycan biosynthetic process"/>
    <property type="evidence" value="ECO:0007669"/>
    <property type="project" value="UniProtKB-UniRule"/>
</dbReference>
<comment type="function">
    <text evidence="10">Cell wall formation. Catalyzes the transfer of a GlcNAc subunit on undecaprenyl-pyrophosphoryl-MurNAc-pentapeptide (lipid intermediate I) to form undecaprenyl-pyrophosphoryl-MurNAc-(pentapeptide)GlcNAc (lipid intermediate II).</text>
</comment>
<proteinExistence type="inferred from homology"/>
<protein>
    <recommendedName>
        <fullName evidence="10">UDP-N-acetylglucosamine--N-acetylmuramyl-(pentapeptide) pyrophosphoryl-undecaprenol N-acetylglucosamine transferase</fullName>
        <ecNumber evidence="10">2.4.1.227</ecNumber>
    </recommendedName>
    <alternativeName>
        <fullName evidence="10">Undecaprenyl-PP-MurNAc-pentapeptide-UDPGlcNAc GlcNAc transferase</fullName>
    </alternativeName>
</protein>
<evidence type="ECO:0000259" key="12">
    <source>
        <dbReference type="Pfam" id="PF04101"/>
    </source>
</evidence>
<comment type="caution">
    <text evidence="10">Lacks conserved residue(s) required for the propagation of feature annotation.</text>
</comment>
<dbReference type="GO" id="GO:0050511">
    <property type="term" value="F:undecaprenyldiphospho-muramoylpentapeptide beta-N-acetylglucosaminyltransferase activity"/>
    <property type="evidence" value="ECO:0007669"/>
    <property type="project" value="UniProtKB-UniRule"/>
</dbReference>
<evidence type="ECO:0000256" key="5">
    <source>
        <dbReference type="ARBA" id="ARBA00022960"/>
    </source>
</evidence>
<keyword evidence="5 10" id="KW-0133">Cell shape</keyword>
<gene>
    <name evidence="10" type="primary">murG</name>
    <name evidence="13" type="ORF">IV68_GL001010</name>
</gene>
<dbReference type="HAMAP" id="MF_00033">
    <property type="entry name" value="MurG"/>
    <property type="match status" value="1"/>
</dbReference>
<feature type="binding site" evidence="10">
    <location>
        <position position="198"/>
    </location>
    <ligand>
        <name>UDP-N-acetyl-alpha-D-glucosamine</name>
        <dbReference type="ChEBI" id="CHEBI:57705"/>
    </ligand>
</feature>